<evidence type="ECO:0000256" key="1">
    <source>
        <dbReference type="SAM" id="MobiDB-lite"/>
    </source>
</evidence>
<accession>A0A315VPW1</accession>
<proteinExistence type="predicted"/>
<dbReference type="GO" id="GO:0030198">
    <property type="term" value="P:extracellular matrix organization"/>
    <property type="evidence" value="ECO:0007669"/>
    <property type="project" value="TreeGrafter"/>
</dbReference>
<evidence type="ECO:0008006" key="4">
    <source>
        <dbReference type="Google" id="ProtNLM"/>
    </source>
</evidence>
<evidence type="ECO:0000313" key="3">
    <source>
        <dbReference type="Proteomes" id="UP000250572"/>
    </source>
</evidence>
<dbReference type="InterPro" id="IPR050149">
    <property type="entry name" value="Collagen_superfamily"/>
</dbReference>
<dbReference type="PANTHER" id="PTHR24023">
    <property type="entry name" value="COLLAGEN ALPHA"/>
    <property type="match status" value="1"/>
</dbReference>
<dbReference type="AlphaFoldDB" id="A0A315VPW1"/>
<organism evidence="2 3">
    <name type="scientific">Gambusia affinis</name>
    <name type="common">Western mosquitofish</name>
    <name type="synonym">Heterandria affinis</name>
    <dbReference type="NCBI Taxonomy" id="33528"/>
    <lineage>
        <taxon>Eukaryota</taxon>
        <taxon>Metazoa</taxon>
        <taxon>Chordata</taxon>
        <taxon>Craniata</taxon>
        <taxon>Vertebrata</taxon>
        <taxon>Euteleostomi</taxon>
        <taxon>Actinopterygii</taxon>
        <taxon>Neopterygii</taxon>
        <taxon>Teleostei</taxon>
        <taxon>Neoteleostei</taxon>
        <taxon>Acanthomorphata</taxon>
        <taxon>Ovalentaria</taxon>
        <taxon>Atherinomorphae</taxon>
        <taxon>Cyprinodontiformes</taxon>
        <taxon>Poeciliidae</taxon>
        <taxon>Poeciliinae</taxon>
        <taxon>Gambusia</taxon>
    </lineage>
</organism>
<protein>
    <recommendedName>
        <fullName evidence="4">Collagen IV NC1 domain-containing protein</fullName>
    </recommendedName>
</protein>
<dbReference type="PANTHER" id="PTHR24023:SF1112">
    <property type="entry name" value="COL_CUTICLE_N DOMAIN-CONTAINING PROTEIN-RELATED"/>
    <property type="match status" value="1"/>
</dbReference>
<dbReference type="EMBL" id="NHOQ01001318">
    <property type="protein sequence ID" value="PWA25191.1"/>
    <property type="molecule type" value="Genomic_DNA"/>
</dbReference>
<dbReference type="GO" id="GO:0031012">
    <property type="term" value="C:extracellular matrix"/>
    <property type="evidence" value="ECO:0007669"/>
    <property type="project" value="TreeGrafter"/>
</dbReference>
<sequence length="472" mass="51713">MNGYLNSDLVHLVGLEGQAYPYAQALLGSHVHLDIHGNSILKDILSVPLVQVGQVVQRHIKPRDQTARRDLPDLMAYQVFQVYRGLWGPQVIQVAMEQMDLQVSLVLRVTHRQQVTQGQGHQDHGEKMEDRVVQVYQGSPGNIGAPGSKGFRGPRGPPGPPGRTKDFFTSTLLITETKAMQETKDAKANLVKRETWVHLVHLETYFRSNHSRDTWETLDLQVFLGSLGPKVMRLGFMYQVNVVSQVQKDIKETLGPLGGPIGPSGLPGQPGQKGEPSSYVSPGLKGDKGEPGLPGRPGPNGSPGSLGLPGRKGTRGPPGELETLGFLVHQDLEGKKDPLGTLDQQVMDFLAHQGPKETPVYPACQENLEFQAKKGNLVIFIPKALQGHEDFQDRLALKEVQVIRGCLALQVLQAGVYLGSPVLQALLVPQEKRVTVAMDTLVVQVLRDHLVKMELQGLLAILESLVFQDVLE</sequence>
<reference evidence="2 3" key="1">
    <citation type="journal article" date="2018" name="G3 (Bethesda)">
        <title>A High-Quality Reference Genome for the Invasive Mosquitofish Gambusia affinis Using a Chicago Library.</title>
        <authorList>
            <person name="Hoffberg S.L."/>
            <person name="Troendle N.J."/>
            <person name="Glenn T.C."/>
            <person name="Mahmud O."/>
            <person name="Louha S."/>
            <person name="Chalopin D."/>
            <person name="Bennetzen J.L."/>
            <person name="Mauricio R."/>
        </authorList>
    </citation>
    <scope>NUCLEOTIDE SEQUENCE [LARGE SCALE GENOMIC DNA]</scope>
    <source>
        <strain evidence="2">NE01/NJP1002.9</strain>
        <tissue evidence="2">Muscle</tissue>
    </source>
</reference>
<evidence type="ECO:0000313" key="2">
    <source>
        <dbReference type="EMBL" id="PWA25191.1"/>
    </source>
</evidence>
<feature type="region of interest" description="Disordered" evidence="1">
    <location>
        <begin position="143"/>
        <end position="164"/>
    </location>
</feature>
<gene>
    <name evidence="2" type="ORF">CCH79_00005267</name>
</gene>
<dbReference type="GO" id="GO:0030020">
    <property type="term" value="F:extracellular matrix structural constituent conferring tensile strength"/>
    <property type="evidence" value="ECO:0007669"/>
    <property type="project" value="TreeGrafter"/>
</dbReference>
<dbReference type="GO" id="GO:0005615">
    <property type="term" value="C:extracellular space"/>
    <property type="evidence" value="ECO:0007669"/>
    <property type="project" value="TreeGrafter"/>
</dbReference>
<feature type="compositionally biased region" description="Low complexity" evidence="1">
    <location>
        <begin position="263"/>
        <end position="274"/>
    </location>
</feature>
<dbReference type="Pfam" id="PF01391">
    <property type="entry name" value="Collagen"/>
    <property type="match status" value="1"/>
</dbReference>
<dbReference type="Proteomes" id="UP000250572">
    <property type="component" value="Unassembled WGS sequence"/>
</dbReference>
<keyword evidence="3" id="KW-1185">Reference proteome</keyword>
<feature type="region of interest" description="Disordered" evidence="1">
    <location>
        <begin position="254"/>
        <end position="322"/>
    </location>
</feature>
<comment type="caution">
    <text evidence="2">The sequence shown here is derived from an EMBL/GenBank/DDBJ whole genome shotgun (WGS) entry which is preliminary data.</text>
</comment>
<dbReference type="InterPro" id="IPR008160">
    <property type="entry name" value="Collagen"/>
</dbReference>
<dbReference type="Gene3D" id="1.20.5.320">
    <property type="entry name" value="6-Phosphogluconate Dehydrogenase, domain 3"/>
    <property type="match status" value="1"/>
</dbReference>
<feature type="compositionally biased region" description="Low complexity" evidence="1">
    <location>
        <begin position="302"/>
        <end position="311"/>
    </location>
</feature>
<name>A0A315VPW1_GAMAF</name>